<dbReference type="Pfam" id="PF07687">
    <property type="entry name" value="M20_dimer"/>
    <property type="match status" value="1"/>
</dbReference>
<evidence type="ECO:0000256" key="1">
    <source>
        <dbReference type="ARBA" id="ARBA00022670"/>
    </source>
</evidence>
<dbReference type="GO" id="GO:0046872">
    <property type="term" value="F:metal ion binding"/>
    <property type="evidence" value="ECO:0007669"/>
    <property type="project" value="UniProtKB-KW"/>
</dbReference>
<dbReference type="RefSeq" id="WP_093392976.1">
    <property type="nucleotide sequence ID" value="NZ_FOUU01000001.1"/>
</dbReference>
<keyword evidence="1" id="KW-0645">Protease</keyword>
<evidence type="ECO:0000313" key="6">
    <source>
        <dbReference type="Proteomes" id="UP000199611"/>
    </source>
</evidence>
<dbReference type="STRING" id="39841.SAMN05660836_00322"/>
<gene>
    <name evidence="5" type="ORF">SAMN05660836_00322</name>
</gene>
<dbReference type="InterPro" id="IPR011650">
    <property type="entry name" value="Peptidase_M20_dimer"/>
</dbReference>
<feature type="domain" description="Peptidase M20 dimerisation" evidence="4">
    <location>
        <begin position="196"/>
        <end position="355"/>
    </location>
</feature>
<dbReference type="NCBIfam" id="NF006053">
    <property type="entry name" value="PRK08201.1"/>
    <property type="match status" value="1"/>
</dbReference>
<name>A0A1I4R0M2_9BACT</name>
<dbReference type="OrthoDB" id="5443984at2"/>
<protein>
    <submittedName>
        <fullName evidence="5">Acetylornithine deacetylase/Succinyl-diaminopimelate desuccinylase</fullName>
    </submittedName>
</protein>
<dbReference type="InterPro" id="IPR051458">
    <property type="entry name" value="Cyt/Met_Dipeptidase"/>
</dbReference>
<reference evidence="5 6" key="1">
    <citation type="submission" date="2016-10" db="EMBL/GenBank/DDBJ databases">
        <authorList>
            <person name="de Groot N.N."/>
        </authorList>
    </citation>
    <scope>NUCLEOTIDE SEQUENCE [LARGE SCALE GENOMIC DNA]</scope>
    <source>
        <strain evidence="5 6">DSM 9990</strain>
    </source>
</reference>
<organism evidence="5 6">
    <name type="scientific">Thermodesulforhabdus norvegica</name>
    <dbReference type="NCBI Taxonomy" id="39841"/>
    <lineage>
        <taxon>Bacteria</taxon>
        <taxon>Pseudomonadati</taxon>
        <taxon>Thermodesulfobacteriota</taxon>
        <taxon>Syntrophobacteria</taxon>
        <taxon>Syntrophobacterales</taxon>
        <taxon>Thermodesulforhabdaceae</taxon>
        <taxon>Thermodesulforhabdus</taxon>
    </lineage>
</organism>
<keyword evidence="3" id="KW-0378">Hydrolase</keyword>
<dbReference type="PANTHER" id="PTHR43270:SF12">
    <property type="entry name" value="SUCCINYL-DIAMINOPIMELATE DESUCCINYLASE"/>
    <property type="match status" value="1"/>
</dbReference>
<dbReference type="Pfam" id="PF01546">
    <property type="entry name" value="Peptidase_M20"/>
    <property type="match status" value="1"/>
</dbReference>
<evidence type="ECO:0000256" key="3">
    <source>
        <dbReference type="ARBA" id="ARBA00022801"/>
    </source>
</evidence>
<dbReference type="GO" id="GO:0006508">
    <property type="term" value="P:proteolysis"/>
    <property type="evidence" value="ECO:0007669"/>
    <property type="project" value="UniProtKB-KW"/>
</dbReference>
<evidence type="ECO:0000259" key="4">
    <source>
        <dbReference type="Pfam" id="PF07687"/>
    </source>
</evidence>
<accession>A0A1I4R0M2</accession>
<dbReference type="Gene3D" id="3.30.70.360">
    <property type="match status" value="1"/>
</dbReference>
<dbReference type="PANTHER" id="PTHR43270">
    <property type="entry name" value="BETA-ALA-HIS DIPEPTIDASE"/>
    <property type="match status" value="1"/>
</dbReference>
<dbReference type="NCBIfam" id="NF006579">
    <property type="entry name" value="PRK09104.1"/>
    <property type="match status" value="1"/>
</dbReference>
<dbReference type="GO" id="GO:0008233">
    <property type="term" value="F:peptidase activity"/>
    <property type="evidence" value="ECO:0007669"/>
    <property type="project" value="UniProtKB-KW"/>
</dbReference>
<sequence length="459" mass="50854">MAEKIDEVFKVIDEQRDGYLHELLELLRLPSVSANPTCRKYIENAAERLCKALKARGAGCEVLETEGHPVVCGSFQAKDKGPTLLIYGHYDVQPPDPLEEWQSDPFDPVIKDGYVYARGASDDKGQLFCYVAALDAINRAGLQVPVNLRFLFEGEEEIGSPNLRKFLLHRHELLESDAVVISDGSQAAPGVPAITYGLRGLAYLQIDVEGPKRDLHSGVYGGIVVNPLQALVDILSHLKDENDRVMIEGFYDDVLVPDETERAMIRSLPFDEEQLKEYLGISVFGGEKEFHPLERRLLRPTLDVNGIWGGYSGPGAKTVIPSRAGAKISMRLVPNQRYKKITDLTGQYIRKVTPPGVRVKVTPMEGTDPVLVNTKSREVQIAARALEIAFGRPPVFMREGGSIPVVSLFSELMGSKPILLLGFGRPDDGIHGPNERFNLDDFFKGIKTAVALFFLMAER</sequence>
<keyword evidence="6" id="KW-1185">Reference proteome</keyword>
<dbReference type="EMBL" id="FOUU01000001">
    <property type="protein sequence ID" value="SFM45645.1"/>
    <property type="molecule type" value="Genomic_DNA"/>
</dbReference>
<keyword evidence="2" id="KW-0479">Metal-binding</keyword>
<dbReference type="AlphaFoldDB" id="A0A1I4R0M2"/>
<dbReference type="InterPro" id="IPR002933">
    <property type="entry name" value="Peptidase_M20"/>
</dbReference>
<proteinExistence type="predicted"/>
<evidence type="ECO:0000256" key="2">
    <source>
        <dbReference type="ARBA" id="ARBA00022723"/>
    </source>
</evidence>
<dbReference type="Gene3D" id="3.40.630.10">
    <property type="entry name" value="Zn peptidases"/>
    <property type="match status" value="1"/>
</dbReference>
<dbReference type="Proteomes" id="UP000199611">
    <property type="component" value="Unassembled WGS sequence"/>
</dbReference>
<dbReference type="NCBIfam" id="NF005914">
    <property type="entry name" value="PRK07907.1"/>
    <property type="match status" value="1"/>
</dbReference>
<dbReference type="SUPFAM" id="SSF53187">
    <property type="entry name" value="Zn-dependent exopeptidases"/>
    <property type="match status" value="1"/>
</dbReference>
<evidence type="ECO:0000313" key="5">
    <source>
        <dbReference type="EMBL" id="SFM45645.1"/>
    </source>
</evidence>